<feature type="transmembrane region" description="Helical" evidence="6">
    <location>
        <begin position="255"/>
        <end position="276"/>
    </location>
</feature>
<dbReference type="Pfam" id="PF02653">
    <property type="entry name" value="BPD_transp_2"/>
    <property type="match status" value="1"/>
</dbReference>
<keyword evidence="5 6" id="KW-0472">Membrane</keyword>
<feature type="transmembrane region" description="Helical" evidence="6">
    <location>
        <begin position="308"/>
        <end position="325"/>
    </location>
</feature>
<feature type="transmembrane region" description="Helical" evidence="6">
    <location>
        <begin position="114"/>
        <end position="135"/>
    </location>
</feature>
<evidence type="ECO:0000256" key="3">
    <source>
        <dbReference type="ARBA" id="ARBA00022692"/>
    </source>
</evidence>
<dbReference type="CDD" id="cd06580">
    <property type="entry name" value="TM_PBP1_transp_TpRbsC_like"/>
    <property type="match status" value="1"/>
</dbReference>
<name>A0A558GEZ1_HALVO</name>
<evidence type="ECO:0000256" key="5">
    <source>
        <dbReference type="ARBA" id="ARBA00023136"/>
    </source>
</evidence>
<gene>
    <name evidence="7" type="ORF">FQA18_01810</name>
</gene>
<keyword evidence="4 6" id="KW-1133">Transmembrane helix</keyword>
<evidence type="ECO:0000313" key="7">
    <source>
        <dbReference type="EMBL" id="TVT96324.1"/>
    </source>
</evidence>
<reference evidence="7 8" key="1">
    <citation type="submission" date="2019-07" db="EMBL/GenBank/DDBJ databases">
        <title>Draft genome sequence of Haloferax volcanii SS0101, isolated from salt farm in Samut Sakhon, Thailand.</title>
        <authorList>
            <person name="Wanthongcharoen S."/>
            <person name="Yamprayoonswat W."/>
            <person name="Ruangsuj P."/>
            <person name="Thongpramul N."/>
            <person name="Jumpathong W."/>
            <person name="Sittihan S."/>
            <person name="Kanjanavas P."/>
            <person name="Yasawong M."/>
        </authorList>
    </citation>
    <scope>NUCLEOTIDE SEQUENCE [LARGE SCALE GENOMIC DNA]</scope>
    <source>
        <strain evidence="7 8">SS0101</strain>
    </source>
</reference>
<evidence type="ECO:0000256" key="1">
    <source>
        <dbReference type="ARBA" id="ARBA00004651"/>
    </source>
</evidence>
<dbReference type="GO" id="GO:0022857">
    <property type="term" value="F:transmembrane transporter activity"/>
    <property type="evidence" value="ECO:0007669"/>
    <property type="project" value="InterPro"/>
</dbReference>
<dbReference type="RefSeq" id="WP_115861382.1">
    <property type="nucleotide sequence ID" value="NZ_VMTR01000005.1"/>
</dbReference>
<evidence type="ECO:0000313" key="8">
    <source>
        <dbReference type="Proteomes" id="UP000320212"/>
    </source>
</evidence>
<dbReference type="AlphaFoldDB" id="A0A558GEZ1"/>
<keyword evidence="2" id="KW-1003">Cell membrane</keyword>
<organism evidence="7 8">
    <name type="scientific">Haloferax volcanii</name>
    <name type="common">Halobacterium volcanii</name>
    <dbReference type="NCBI Taxonomy" id="2246"/>
    <lineage>
        <taxon>Archaea</taxon>
        <taxon>Methanobacteriati</taxon>
        <taxon>Methanobacteriota</taxon>
        <taxon>Stenosarchaea group</taxon>
        <taxon>Halobacteria</taxon>
        <taxon>Halobacteriales</taxon>
        <taxon>Haloferacaceae</taxon>
        <taxon>Haloferax</taxon>
    </lineage>
</organism>
<evidence type="ECO:0000256" key="2">
    <source>
        <dbReference type="ARBA" id="ARBA00022475"/>
    </source>
</evidence>
<feature type="transmembrane region" description="Helical" evidence="6">
    <location>
        <begin position="60"/>
        <end position="80"/>
    </location>
</feature>
<dbReference type="PANTHER" id="PTHR47089">
    <property type="entry name" value="ABC TRANSPORTER, PERMEASE PROTEIN"/>
    <property type="match status" value="1"/>
</dbReference>
<comment type="subcellular location">
    <subcellularLocation>
        <location evidence="1">Cell membrane</location>
        <topology evidence="1">Multi-pass membrane protein</topology>
    </subcellularLocation>
</comment>
<sequence length="380" mass="39682">MNVELQLDPRRTVPAWLAYGTPVLTVLAALAVGGVALVALNVDPVDAYGVMFVETLTSQFGLTEVLVRAVPLILAGLAVYLPLKAGLFNIGAEGQLLLGALAGTWVAVNVSLPAVALLPLMFLAACVAGAFWAGIPAWLRAKWDVNEIITSLLLTFVAQELQSYLLRGPMQGGTGNFPQSARFSDAATLPPLAGLVPGGESIPLFADVHAGLLVAVAAVVATYVVMTKTRLGFEVTFVGSNDEAARQAGMSRHTVYLFVFLLGGAFAALGGIAEIAGSQGRFRAAFAPGYGFTAIPIALLGRNSAVKVMLAGLFFAVLFVGGSSVEVAFGVPAALVEIIQALVILFLITSEFFKRYRVGIAFDRRGNDAPADATGGDARW</sequence>
<feature type="transmembrane region" description="Helical" evidence="6">
    <location>
        <begin position="331"/>
        <end position="348"/>
    </location>
</feature>
<protein>
    <submittedName>
        <fullName evidence="7">ABC transporter permease</fullName>
    </submittedName>
</protein>
<keyword evidence="3 6" id="KW-0812">Transmembrane</keyword>
<dbReference type="PANTHER" id="PTHR47089:SF1">
    <property type="entry name" value="GUANOSINE ABC TRANSPORTER PERMEASE PROTEIN NUPP"/>
    <property type="match status" value="1"/>
</dbReference>
<evidence type="ECO:0000256" key="4">
    <source>
        <dbReference type="ARBA" id="ARBA00022989"/>
    </source>
</evidence>
<proteinExistence type="predicted"/>
<dbReference type="GO" id="GO:0005886">
    <property type="term" value="C:plasma membrane"/>
    <property type="evidence" value="ECO:0007669"/>
    <property type="project" value="UniProtKB-SubCell"/>
</dbReference>
<dbReference type="InterPro" id="IPR001851">
    <property type="entry name" value="ABC_transp_permease"/>
</dbReference>
<feature type="transmembrane region" description="Helical" evidence="6">
    <location>
        <begin position="208"/>
        <end position="226"/>
    </location>
</feature>
<feature type="transmembrane region" description="Helical" evidence="6">
    <location>
        <begin position="16"/>
        <end position="40"/>
    </location>
</feature>
<feature type="transmembrane region" description="Helical" evidence="6">
    <location>
        <begin position="282"/>
        <end position="301"/>
    </location>
</feature>
<evidence type="ECO:0000256" key="6">
    <source>
        <dbReference type="SAM" id="Phobius"/>
    </source>
</evidence>
<accession>A0A558GEZ1</accession>
<comment type="caution">
    <text evidence="7">The sequence shown here is derived from an EMBL/GenBank/DDBJ whole genome shotgun (WGS) entry which is preliminary data.</text>
</comment>
<feature type="transmembrane region" description="Helical" evidence="6">
    <location>
        <begin position="147"/>
        <end position="166"/>
    </location>
</feature>
<feature type="transmembrane region" description="Helical" evidence="6">
    <location>
        <begin position="87"/>
        <end position="108"/>
    </location>
</feature>
<dbReference type="EMBL" id="VMTR01000005">
    <property type="protein sequence ID" value="TVT96324.1"/>
    <property type="molecule type" value="Genomic_DNA"/>
</dbReference>
<dbReference type="Proteomes" id="UP000320212">
    <property type="component" value="Unassembled WGS sequence"/>
</dbReference>